<dbReference type="GO" id="GO:0003700">
    <property type="term" value="F:DNA-binding transcription factor activity"/>
    <property type="evidence" value="ECO:0007669"/>
    <property type="project" value="TreeGrafter"/>
</dbReference>
<dbReference type="Gene3D" id="1.10.357.10">
    <property type="entry name" value="Tetracycline Repressor, domain 2"/>
    <property type="match status" value="1"/>
</dbReference>
<dbReference type="EMBL" id="AP010968">
    <property type="protein sequence ID" value="BAJ31635.1"/>
    <property type="molecule type" value="Genomic_DNA"/>
</dbReference>
<dbReference type="InterPro" id="IPR001647">
    <property type="entry name" value="HTH_TetR"/>
</dbReference>
<keyword evidence="8" id="KW-1185">Reference proteome</keyword>
<dbReference type="Pfam" id="PF21935">
    <property type="entry name" value="TetR_C_45"/>
    <property type="match status" value="1"/>
</dbReference>
<evidence type="ECO:0000259" key="6">
    <source>
        <dbReference type="PROSITE" id="PS50977"/>
    </source>
</evidence>
<evidence type="ECO:0000256" key="5">
    <source>
        <dbReference type="SAM" id="MobiDB-lite"/>
    </source>
</evidence>
<evidence type="ECO:0000313" key="7">
    <source>
        <dbReference type="EMBL" id="BAJ31635.1"/>
    </source>
</evidence>
<evidence type="ECO:0000256" key="2">
    <source>
        <dbReference type="ARBA" id="ARBA00023125"/>
    </source>
</evidence>
<dbReference type="PROSITE" id="PS50977">
    <property type="entry name" value="HTH_TETR_2"/>
    <property type="match status" value="1"/>
</dbReference>
<dbReference type="SMR" id="E4N0F1"/>
<dbReference type="SUPFAM" id="SSF48498">
    <property type="entry name" value="Tetracyclin repressor-like, C-terminal domain"/>
    <property type="match status" value="1"/>
</dbReference>
<dbReference type="InterPro" id="IPR050109">
    <property type="entry name" value="HTH-type_TetR-like_transc_reg"/>
</dbReference>
<keyword evidence="3" id="KW-0804">Transcription</keyword>
<evidence type="ECO:0000313" key="8">
    <source>
        <dbReference type="Proteomes" id="UP000007076"/>
    </source>
</evidence>
<accession>E4N0F1</accession>
<evidence type="ECO:0000256" key="4">
    <source>
        <dbReference type="PROSITE-ProRule" id="PRU00335"/>
    </source>
</evidence>
<name>E4N0F1_KITSK</name>
<dbReference type="Pfam" id="PF00440">
    <property type="entry name" value="TetR_N"/>
    <property type="match status" value="1"/>
</dbReference>
<keyword evidence="2 4" id="KW-0238">DNA-binding</keyword>
<dbReference type="Proteomes" id="UP000007076">
    <property type="component" value="Chromosome"/>
</dbReference>
<dbReference type="PRINTS" id="PR00455">
    <property type="entry name" value="HTHTETR"/>
</dbReference>
<dbReference type="InterPro" id="IPR047923">
    <property type="entry name" value="ArpA-like"/>
</dbReference>
<dbReference type="HOGENOM" id="CLU_069356_8_0_11"/>
<dbReference type="PANTHER" id="PTHR30055:SF234">
    <property type="entry name" value="HTH-TYPE TRANSCRIPTIONAL REGULATOR BETI"/>
    <property type="match status" value="1"/>
</dbReference>
<dbReference type="AlphaFoldDB" id="E4N0F1"/>
<dbReference type="GO" id="GO:0000976">
    <property type="term" value="F:transcription cis-regulatory region binding"/>
    <property type="evidence" value="ECO:0007669"/>
    <property type="project" value="TreeGrafter"/>
</dbReference>
<gene>
    <name evidence="7" type="primary">ksbA</name>
    <name evidence="7" type="ordered locus">KSE_58650</name>
</gene>
<protein>
    <submittedName>
        <fullName evidence="7">Gamma-butyrolactone receptor KsbA</fullName>
    </submittedName>
</protein>
<feature type="domain" description="HTH tetR-type" evidence="6">
    <location>
        <begin position="8"/>
        <end position="68"/>
    </location>
</feature>
<reference evidence="7 8" key="1">
    <citation type="journal article" date="2010" name="DNA Res.">
        <title>Genome sequence of Kitasatospora setae NBRC 14216T: an evolutionary snapshot of the family Streptomycetaceae.</title>
        <authorList>
            <person name="Ichikawa N."/>
            <person name="Oguchi A."/>
            <person name="Ikeda H."/>
            <person name="Ishikawa J."/>
            <person name="Kitani S."/>
            <person name="Watanabe Y."/>
            <person name="Nakamura S."/>
            <person name="Katano Y."/>
            <person name="Kishi E."/>
            <person name="Sasagawa M."/>
            <person name="Ankai A."/>
            <person name="Fukui S."/>
            <person name="Hashimoto Y."/>
            <person name="Kamata S."/>
            <person name="Otoguro M."/>
            <person name="Tanikawa S."/>
            <person name="Nihira T."/>
            <person name="Horinouchi S."/>
            <person name="Ohnishi Y."/>
            <person name="Hayakawa M."/>
            <person name="Kuzuyama T."/>
            <person name="Arisawa A."/>
            <person name="Nomoto F."/>
            <person name="Miura H."/>
            <person name="Takahashi Y."/>
            <person name="Fujita N."/>
        </authorList>
    </citation>
    <scope>NUCLEOTIDE SEQUENCE [LARGE SCALE GENOMIC DNA]</scope>
    <source>
        <strain evidence="8">ATCC 33774 / DSM 43861 / JCM 3304 / KCC A-0304 / NBRC 14216 / KM-6054</strain>
    </source>
</reference>
<organism evidence="7 8">
    <name type="scientific">Kitasatospora setae (strain ATCC 33774 / DSM 43861 / JCM 3304 / KCC A-0304 / NBRC 14216 / KM-6054)</name>
    <name type="common">Streptomyces setae</name>
    <dbReference type="NCBI Taxonomy" id="452652"/>
    <lineage>
        <taxon>Bacteria</taxon>
        <taxon>Bacillati</taxon>
        <taxon>Actinomycetota</taxon>
        <taxon>Actinomycetes</taxon>
        <taxon>Kitasatosporales</taxon>
        <taxon>Streptomycetaceae</taxon>
        <taxon>Kitasatospora</taxon>
    </lineage>
</organism>
<dbReference type="InterPro" id="IPR009057">
    <property type="entry name" value="Homeodomain-like_sf"/>
</dbReference>
<feature type="region of interest" description="Disordered" evidence="5">
    <location>
        <begin position="197"/>
        <end position="217"/>
    </location>
</feature>
<keyword evidence="7" id="KW-0675">Receptor</keyword>
<dbReference type="PATRIC" id="fig|452652.3.peg.5872"/>
<dbReference type="KEGG" id="ksk:KSE_58650"/>
<dbReference type="STRING" id="452652.KSE_58650"/>
<proteinExistence type="predicted"/>
<dbReference type="SUPFAM" id="SSF46689">
    <property type="entry name" value="Homeodomain-like"/>
    <property type="match status" value="1"/>
</dbReference>
<keyword evidence="1" id="KW-0805">Transcription regulation</keyword>
<dbReference type="PANTHER" id="PTHR30055">
    <property type="entry name" value="HTH-TYPE TRANSCRIPTIONAL REGULATOR RUTR"/>
    <property type="match status" value="1"/>
</dbReference>
<dbReference type="NCBIfam" id="NF041196">
    <property type="entry name" value="ScbR_bind_reg"/>
    <property type="match status" value="1"/>
</dbReference>
<feature type="DNA-binding region" description="H-T-H motif" evidence="4">
    <location>
        <begin position="31"/>
        <end position="50"/>
    </location>
</feature>
<dbReference type="InterPro" id="IPR054126">
    <property type="entry name" value="CprB_TetR_C"/>
</dbReference>
<sequence>MAESPRAAKTREAIIQAAAGVFEQHGYNGARLSMITSRSGLTMGAIYFHFTSKDDLARAVMAAQADDLVLPDGERGLQRLIDITLYLASELQRNVLLRAGVRLAIEQGSFGVRDSTPYLQWVDRFRDELGAAEAVGDLLPEVVVADVAQLLVSSYSGTQLLSEIATDRADLPERIVRMWTYLLPGIATPEARTRLRLEPSVADRADDADRGNDQPGR</sequence>
<dbReference type="RefSeq" id="WP_014138932.1">
    <property type="nucleotide sequence ID" value="NC_016109.1"/>
</dbReference>
<dbReference type="eggNOG" id="COG1309">
    <property type="taxonomic scope" value="Bacteria"/>
</dbReference>
<dbReference type="InterPro" id="IPR036271">
    <property type="entry name" value="Tet_transcr_reg_TetR-rel_C_sf"/>
</dbReference>
<evidence type="ECO:0000256" key="1">
    <source>
        <dbReference type="ARBA" id="ARBA00023015"/>
    </source>
</evidence>
<evidence type="ECO:0000256" key="3">
    <source>
        <dbReference type="ARBA" id="ARBA00023163"/>
    </source>
</evidence>